<dbReference type="RefSeq" id="WP_200104559.1">
    <property type="nucleotide sequence ID" value="NZ_JAEHFV010000001.1"/>
</dbReference>
<dbReference type="NCBIfam" id="NF033859">
    <property type="entry name" value="SMEK_N"/>
    <property type="match status" value="1"/>
</dbReference>
<reference evidence="2" key="1">
    <citation type="submission" date="2020-12" db="EMBL/GenBank/DDBJ databases">
        <title>Bacterial novel species Flavobacterium sp. SE-1-e isolated from soil.</title>
        <authorList>
            <person name="Jung H.-Y."/>
        </authorList>
    </citation>
    <scope>NUCLEOTIDE SEQUENCE</scope>
    <source>
        <strain evidence="2">SE-1-e</strain>
    </source>
</reference>
<accession>A0A934PLM5</accession>
<proteinExistence type="predicted"/>
<keyword evidence="3" id="KW-1185">Reference proteome</keyword>
<sequence>MSNQQKEVSEIKEYIKKWIYEIEISNSLNYFDINRVSEGVCLRLLNLIYEHNLRDLNKERKNFPGVDLGNAASSKIAFQITSDSSANKIKKNLKTFKELGLSKKFTNGVKFLILSTKKKKFSKIEGYDEIFDQSKDILFVSDLLSEIEAIFWDDNVRFNKIKKFLEIEFGNGAKNQTAAALDCGSLIKNFTDAAKANLPSPDVIVYTYLGEDQIHYDARKLFGLPFGKQGKIILGRSGCGKSLLAKAWALNNSDGMVPLLLEAKYFETGLIRMIDEEVIKNGFSSASDFFEICNEAGKKIFLVLDGINECDSSKAAVLLGQLAEISNEHEIFYIITAQDHSADFESLEADFLRMSLPDIGLKAAIAAKYSNYSEKLMPVLENVSTAQEAKMVGEIGEFGADRISRFSLFELYVRKKLAGFETQAMLLLLLAADWMSKEITFSISLRQLNIIMQKHNISDLILERCLKEHILVRDFTKVSFEHEMILNFFTADAVIRFSNKAEELISEFKSPRNDEKRLLIIGAVDDPVLRNSLLENVTDIALIQDIIKGEAGEYCRNWAEESVVRVIEKLRLEAEEIYFAITSDKNFPVEAHSDSEASWTYSDKLFLQVLAFKLSEAEHLQEILSIIGIVENRIKEFYKALFEEAKEQKISLRNGLFAAAYVSYRNYETVPGISQLFDLANSGVFTLGHEPKIADQKIREQLPSEVTSGQLYFLLHMLRFNLSGAILYPIIHEALTASWNIIPYHLKVEVLWFVPHCATDGMQQQALVNALETILSETRNGWISTLVLEALADLDALDEDTESHKETVKLEISKLLEKPETEESWREAFYLYSNQFDHPYNRAYFESLQELEEDSKRIFYSMAVRYHSENSLFVPGLIFMSEQLHGEGCCKYILHYLDKPESESILRYEQVKTWIAANAILGRYNFEIENIAAEDADPDFQHTCAKLYYWINRTNISEQEIRKNCAPIFQLLFQSNALYAIYILKELEFSYYQTHFPVRFYENENTSIKGIYDLFPDKLLEACRKGVADPVAGNARYGFDSGDAIIRFAIDKIGAYGNAADLSLLQQTTGSPVYGRNAVVALKQIKARL</sequence>
<dbReference type="AlphaFoldDB" id="A0A934PLM5"/>
<dbReference type="SUPFAM" id="SSF52540">
    <property type="entry name" value="P-loop containing nucleoside triphosphate hydrolases"/>
    <property type="match status" value="1"/>
</dbReference>
<protein>
    <submittedName>
        <fullName evidence="2">SMEK domain-containing protein</fullName>
    </submittedName>
</protein>
<dbReference type="EMBL" id="JAEHFV010000001">
    <property type="protein sequence ID" value="MBK0368638.1"/>
    <property type="molecule type" value="Genomic_DNA"/>
</dbReference>
<dbReference type="InterPro" id="IPR027417">
    <property type="entry name" value="P-loop_NTPase"/>
</dbReference>
<feature type="domain" description="SMEK" evidence="1">
    <location>
        <begin position="10"/>
        <end position="147"/>
    </location>
</feature>
<organism evidence="2 3">
    <name type="scientific">Flavobacterium agrisoli</name>
    <dbReference type="NCBI Taxonomy" id="2793066"/>
    <lineage>
        <taxon>Bacteria</taxon>
        <taxon>Pseudomonadati</taxon>
        <taxon>Bacteroidota</taxon>
        <taxon>Flavobacteriia</taxon>
        <taxon>Flavobacteriales</taxon>
        <taxon>Flavobacteriaceae</taxon>
        <taxon>Flavobacterium</taxon>
    </lineage>
</organism>
<evidence type="ECO:0000313" key="3">
    <source>
        <dbReference type="Proteomes" id="UP000609172"/>
    </source>
</evidence>
<evidence type="ECO:0000259" key="1">
    <source>
        <dbReference type="Pfam" id="PF21941"/>
    </source>
</evidence>
<gene>
    <name evidence="2" type="ORF">I5M07_02225</name>
</gene>
<dbReference type="Gene3D" id="3.40.50.300">
    <property type="entry name" value="P-loop containing nucleotide triphosphate hydrolases"/>
    <property type="match status" value="1"/>
</dbReference>
<evidence type="ECO:0000313" key="2">
    <source>
        <dbReference type="EMBL" id="MBK0368638.1"/>
    </source>
</evidence>
<dbReference type="Pfam" id="PF21941">
    <property type="entry name" value="SMEK_N"/>
    <property type="match status" value="1"/>
</dbReference>
<dbReference type="Proteomes" id="UP000609172">
    <property type="component" value="Unassembled WGS sequence"/>
</dbReference>
<dbReference type="InterPro" id="IPR047740">
    <property type="entry name" value="SMEK_dom"/>
</dbReference>
<comment type="caution">
    <text evidence="2">The sequence shown here is derived from an EMBL/GenBank/DDBJ whole genome shotgun (WGS) entry which is preliminary data.</text>
</comment>
<name>A0A934PLM5_9FLAO</name>